<evidence type="ECO:0000256" key="1">
    <source>
        <dbReference type="SAM" id="MobiDB-lite"/>
    </source>
</evidence>
<reference evidence="3" key="1">
    <citation type="submission" date="2017-01" db="EMBL/GenBank/DDBJ databases">
        <authorList>
            <person name="Varghese N."/>
            <person name="Submissions S."/>
        </authorList>
    </citation>
    <scope>NUCLEOTIDE SEQUENCE [LARGE SCALE GENOMIC DNA]</scope>
    <source>
        <strain evidence="3">CGMCC 1.7737</strain>
    </source>
</reference>
<proteinExistence type="predicted"/>
<organism evidence="2 3">
    <name type="scientific">Haladaptatus litoreus</name>
    <dbReference type="NCBI Taxonomy" id="553468"/>
    <lineage>
        <taxon>Archaea</taxon>
        <taxon>Methanobacteriati</taxon>
        <taxon>Methanobacteriota</taxon>
        <taxon>Stenosarchaea group</taxon>
        <taxon>Halobacteria</taxon>
        <taxon>Halobacteriales</taxon>
        <taxon>Haladaptataceae</taxon>
        <taxon>Haladaptatus</taxon>
    </lineage>
</organism>
<name>A0A1N7C404_9EURY</name>
<dbReference type="EMBL" id="FTNO01000002">
    <property type="protein sequence ID" value="SIR58308.1"/>
    <property type="molecule type" value="Genomic_DNA"/>
</dbReference>
<feature type="region of interest" description="Disordered" evidence="1">
    <location>
        <begin position="34"/>
        <end position="64"/>
    </location>
</feature>
<keyword evidence="3" id="KW-1185">Reference proteome</keyword>
<sequence length="64" mass="7207">MQQFVTLSTVTSETFIRAERIVVDDTMESVTASETVSAVSTGNRNGRSVEYDRPMEYGRPMESR</sequence>
<accession>A0A1N7C404</accession>
<feature type="compositionally biased region" description="Basic and acidic residues" evidence="1">
    <location>
        <begin position="47"/>
        <end position="64"/>
    </location>
</feature>
<protein>
    <submittedName>
        <fullName evidence="2">Uncharacterized protein</fullName>
    </submittedName>
</protein>
<evidence type="ECO:0000313" key="3">
    <source>
        <dbReference type="Proteomes" id="UP000186914"/>
    </source>
</evidence>
<dbReference type="Proteomes" id="UP000186914">
    <property type="component" value="Unassembled WGS sequence"/>
</dbReference>
<evidence type="ECO:0000313" key="2">
    <source>
        <dbReference type="EMBL" id="SIR58308.1"/>
    </source>
</evidence>
<gene>
    <name evidence="2" type="ORF">SAMN05421858_2949</name>
</gene>
<dbReference type="AlphaFoldDB" id="A0A1N7C404"/>